<evidence type="ECO:0000256" key="2">
    <source>
        <dbReference type="ARBA" id="ARBA00022475"/>
    </source>
</evidence>
<feature type="transmembrane region" description="Helical" evidence="6">
    <location>
        <begin position="81"/>
        <end position="106"/>
    </location>
</feature>
<organism evidence="7 8">
    <name type="scientific">Siphonobacter curvatus</name>
    <dbReference type="NCBI Taxonomy" id="2094562"/>
    <lineage>
        <taxon>Bacteria</taxon>
        <taxon>Pseudomonadati</taxon>
        <taxon>Bacteroidota</taxon>
        <taxon>Cytophagia</taxon>
        <taxon>Cytophagales</taxon>
        <taxon>Cytophagaceae</taxon>
        <taxon>Siphonobacter</taxon>
    </lineage>
</organism>
<evidence type="ECO:0000313" key="8">
    <source>
        <dbReference type="Proteomes" id="UP000239590"/>
    </source>
</evidence>
<dbReference type="PANTHER" id="PTHR30250">
    <property type="entry name" value="PST FAMILY PREDICTED COLANIC ACID TRANSPORTER"/>
    <property type="match status" value="1"/>
</dbReference>
<name>A0A2S7IFD4_9BACT</name>
<evidence type="ECO:0000256" key="1">
    <source>
        <dbReference type="ARBA" id="ARBA00004651"/>
    </source>
</evidence>
<dbReference type="Proteomes" id="UP000239590">
    <property type="component" value="Unassembled WGS sequence"/>
</dbReference>
<feature type="transmembrane region" description="Helical" evidence="6">
    <location>
        <begin position="387"/>
        <end position="405"/>
    </location>
</feature>
<comment type="caution">
    <text evidence="7">The sequence shown here is derived from an EMBL/GenBank/DDBJ whole genome shotgun (WGS) entry which is preliminary data.</text>
</comment>
<dbReference type="PANTHER" id="PTHR30250:SF11">
    <property type="entry name" value="O-ANTIGEN TRANSPORTER-RELATED"/>
    <property type="match status" value="1"/>
</dbReference>
<comment type="subcellular location">
    <subcellularLocation>
        <location evidence="1">Cell membrane</location>
        <topology evidence="1">Multi-pass membrane protein</topology>
    </subcellularLocation>
</comment>
<gene>
    <name evidence="7" type="ORF">C5O19_23985</name>
</gene>
<feature type="transmembrane region" description="Helical" evidence="6">
    <location>
        <begin position="320"/>
        <end position="346"/>
    </location>
</feature>
<keyword evidence="3 6" id="KW-0812">Transmembrane</keyword>
<dbReference type="InterPro" id="IPR050833">
    <property type="entry name" value="Poly_Biosynth_Transport"/>
</dbReference>
<feature type="transmembrane region" description="Helical" evidence="6">
    <location>
        <begin position="235"/>
        <end position="253"/>
    </location>
</feature>
<dbReference type="AlphaFoldDB" id="A0A2S7IFD4"/>
<dbReference type="OrthoDB" id="9814608at2"/>
<feature type="transmembrane region" description="Helical" evidence="6">
    <location>
        <begin position="118"/>
        <end position="137"/>
    </location>
</feature>
<feature type="transmembrane region" description="Helical" evidence="6">
    <location>
        <begin position="411"/>
        <end position="433"/>
    </location>
</feature>
<dbReference type="GO" id="GO:0005886">
    <property type="term" value="C:plasma membrane"/>
    <property type="evidence" value="ECO:0007669"/>
    <property type="project" value="UniProtKB-SubCell"/>
</dbReference>
<feature type="transmembrane region" description="Helical" evidence="6">
    <location>
        <begin position="469"/>
        <end position="490"/>
    </location>
</feature>
<feature type="transmembrane region" description="Helical" evidence="6">
    <location>
        <begin position="188"/>
        <end position="215"/>
    </location>
</feature>
<feature type="transmembrane region" description="Helical" evidence="6">
    <location>
        <begin position="358"/>
        <end position="375"/>
    </location>
</feature>
<evidence type="ECO:0000256" key="4">
    <source>
        <dbReference type="ARBA" id="ARBA00022989"/>
    </source>
</evidence>
<feature type="transmembrane region" description="Helical" evidence="6">
    <location>
        <begin position="47"/>
        <end position="69"/>
    </location>
</feature>
<dbReference type="EMBL" id="PTRA01000008">
    <property type="protein sequence ID" value="PQA53738.1"/>
    <property type="molecule type" value="Genomic_DNA"/>
</dbReference>
<accession>A0A2S7IFD4</accession>
<protein>
    <submittedName>
        <fullName evidence="7">Polysaccharide biosynthesis protein</fullName>
    </submittedName>
</protein>
<keyword evidence="8" id="KW-1185">Reference proteome</keyword>
<sequence>MGVLKKLASDTALYGVSSILGRVIGYLLVPLHTAVFGPGPLAEQVTYFLWVALLNVIYVFGMETTFFRFASREKDRFQEFYNLSITAILTVSCIGSGMIILLSSSIAEEFGYPGRGQLVSWLAIIMIIDAVVAIPYARIRLEKRPRKFVAIRVSNILLNVGLNFYFLWFCRNIHEGNFLPFLKGTWFFNYNPALGVGYIVFANLIANLATIPMLWGELRDFRFRWDWNAFKPMWIYAYPILILGLAGNFNQLFDRLVLERWLPEGFYPGHTSKEALGIYGNVYKLSIFMSLVIQSFRYAAEPFFFSKAEDKNAPSVFADVMKWFVIVSVLIWVVVSLNLDVVAHLFLRRKEYWEGLPVVPVLLLANLFLGVYYNLTVWFKLSDKTQYGTLLTFIGAAVTLVANFALIPWLGYMGCAIAFALSCLVMMVACYVLGDKYYPIPYHVTSAVGYIGVGGVLIGLSSLYTFSNLFVSALVHGLFVLVFLVGILVVEQNALPPAIRKKLKFLPVKNG</sequence>
<keyword evidence="4 6" id="KW-1133">Transmembrane helix</keyword>
<reference evidence="8" key="1">
    <citation type="submission" date="2018-02" db="EMBL/GenBank/DDBJ databases">
        <title>Genome sequencing of Solimonas sp. HR-BB.</title>
        <authorList>
            <person name="Lee Y."/>
            <person name="Jeon C.O."/>
        </authorList>
    </citation>
    <scope>NUCLEOTIDE SEQUENCE [LARGE SCALE GENOMIC DNA]</scope>
    <source>
        <strain evidence="8">HR-U</strain>
    </source>
</reference>
<dbReference type="RefSeq" id="WP_104715904.1">
    <property type="nucleotide sequence ID" value="NZ_PTRA01000008.1"/>
</dbReference>
<feature type="transmembrane region" description="Helical" evidence="6">
    <location>
        <begin position="440"/>
        <end position="463"/>
    </location>
</feature>
<keyword evidence="2" id="KW-1003">Cell membrane</keyword>
<evidence type="ECO:0000256" key="5">
    <source>
        <dbReference type="ARBA" id="ARBA00023136"/>
    </source>
</evidence>
<feature type="transmembrane region" description="Helical" evidence="6">
    <location>
        <begin position="149"/>
        <end position="168"/>
    </location>
</feature>
<proteinExistence type="predicted"/>
<keyword evidence="5 6" id="KW-0472">Membrane</keyword>
<evidence type="ECO:0000313" key="7">
    <source>
        <dbReference type="EMBL" id="PQA53738.1"/>
    </source>
</evidence>
<feature type="transmembrane region" description="Helical" evidence="6">
    <location>
        <begin position="12"/>
        <end position="35"/>
    </location>
</feature>
<evidence type="ECO:0000256" key="3">
    <source>
        <dbReference type="ARBA" id="ARBA00022692"/>
    </source>
</evidence>
<evidence type="ECO:0000256" key="6">
    <source>
        <dbReference type="SAM" id="Phobius"/>
    </source>
</evidence>